<evidence type="ECO:0000256" key="1">
    <source>
        <dbReference type="SAM" id="MobiDB-lite"/>
    </source>
</evidence>
<dbReference type="Proteomes" id="UP000001194">
    <property type="component" value="Unassembled WGS sequence"/>
</dbReference>
<dbReference type="KEGG" id="lbc:LACBIDRAFT_328222"/>
<dbReference type="HOGENOM" id="CLU_860718_0_0_1"/>
<dbReference type="InParanoid" id="B0DE46"/>
<proteinExistence type="predicted"/>
<feature type="region of interest" description="Disordered" evidence="1">
    <location>
        <begin position="162"/>
        <end position="202"/>
    </location>
</feature>
<keyword evidence="3" id="KW-1185">Reference proteome</keyword>
<dbReference type="GeneID" id="6077814"/>
<organism evidence="3">
    <name type="scientific">Laccaria bicolor (strain S238N-H82 / ATCC MYA-4686)</name>
    <name type="common">Bicoloured deceiver</name>
    <name type="synonym">Laccaria laccata var. bicolor</name>
    <dbReference type="NCBI Taxonomy" id="486041"/>
    <lineage>
        <taxon>Eukaryota</taxon>
        <taxon>Fungi</taxon>
        <taxon>Dikarya</taxon>
        <taxon>Basidiomycota</taxon>
        <taxon>Agaricomycotina</taxon>
        <taxon>Agaricomycetes</taxon>
        <taxon>Agaricomycetidae</taxon>
        <taxon>Agaricales</taxon>
        <taxon>Agaricineae</taxon>
        <taxon>Hydnangiaceae</taxon>
        <taxon>Laccaria</taxon>
    </lineage>
</organism>
<evidence type="ECO:0000313" key="3">
    <source>
        <dbReference type="Proteomes" id="UP000001194"/>
    </source>
</evidence>
<feature type="compositionally biased region" description="Basic and acidic residues" evidence="1">
    <location>
        <begin position="162"/>
        <end position="192"/>
    </location>
</feature>
<feature type="compositionally biased region" description="Polar residues" evidence="1">
    <location>
        <begin position="97"/>
        <end position="118"/>
    </location>
</feature>
<gene>
    <name evidence="2" type="ORF">LACBIDRAFT_328222</name>
</gene>
<accession>B0DE46</accession>
<name>B0DE46_LACBS</name>
<dbReference type="RefSeq" id="XP_001882254.1">
    <property type="nucleotide sequence ID" value="XM_001882219.1"/>
</dbReference>
<dbReference type="AlphaFoldDB" id="B0DE46"/>
<reference evidence="2 3" key="1">
    <citation type="journal article" date="2008" name="Nature">
        <title>The genome of Laccaria bicolor provides insights into mycorrhizal symbiosis.</title>
        <authorList>
            <person name="Martin F."/>
            <person name="Aerts A."/>
            <person name="Ahren D."/>
            <person name="Brun A."/>
            <person name="Danchin E.G.J."/>
            <person name="Duchaussoy F."/>
            <person name="Gibon J."/>
            <person name="Kohler A."/>
            <person name="Lindquist E."/>
            <person name="Pereda V."/>
            <person name="Salamov A."/>
            <person name="Shapiro H.J."/>
            <person name="Wuyts J."/>
            <person name="Blaudez D."/>
            <person name="Buee M."/>
            <person name="Brokstein P."/>
            <person name="Canbaeck B."/>
            <person name="Cohen D."/>
            <person name="Courty P.E."/>
            <person name="Coutinho P.M."/>
            <person name="Delaruelle C."/>
            <person name="Detter J.C."/>
            <person name="Deveau A."/>
            <person name="DiFazio S."/>
            <person name="Duplessis S."/>
            <person name="Fraissinet-Tachet L."/>
            <person name="Lucic E."/>
            <person name="Frey-Klett P."/>
            <person name="Fourrey C."/>
            <person name="Feussner I."/>
            <person name="Gay G."/>
            <person name="Grimwood J."/>
            <person name="Hoegger P.J."/>
            <person name="Jain P."/>
            <person name="Kilaru S."/>
            <person name="Labbe J."/>
            <person name="Lin Y.C."/>
            <person name="Legue V."/>
            <person name="Le Tacon F."/>
            <person name="Marmeisse R."/>
            <person name="Melayah D."/>
            <person name="Montanini B."/>
            <person name="Muratet M."/>
            <person name="Nehls U."/>
            <person name="Niculita-Hirzel H."/>
            <person name="Oudot-Le Secq M.P."/>
            <person name="Peter M."/>
            <person name="Quesneville H."/>
            <person name="Rajashekar B."/>
            <person name="Reich M."/>
            <person name="Rouhier N."/>
            <person name="Schmutz J."/>
            <person name="Yin T."/>
            <person name="Chalot M."/>
            <person name="Henrissat B."/>
            <person name="Kuees U."/>
            <person name="Lucas S."/>
            <person name="Van de Peer Y."/>
            <person name="Podila G.K."/>
            <person name="Polle A."/>
            <person name="Pukkila P.J."/>
            <person name="Richardson P.M."/>
            <person name="Rouze P."/>
            <person name="Sanders I.R."/>
            <person name="Stajich J.E."/>
            <person name="Tunlid A."/>
            <person name="Tuskan G."/>
            <person name="Grigoriev I.V."/>
        </authorList>
    </citation>
    <scope>NUCLEOTIDE SEQUENCE [LARGE SCALE GENOMIC DNA]</scope>
    <source>
        <strain evidence="3">S238N-H82 / ATCC MYA-4686</strain>
    </source>
</reference>
<sequence length="323" mass="36649">MFRAAIRCNFNPLGVSRPGQQHTCPFTLLPHNGQHLLVDPPIPSAGGRRQRQRGPNHTIDEKGKEKAIDEKDNDGKRKKDARDRGRQEEQVQEPGHGNTSLTPIDSNLTSLASNDSSSDLTALRIALTTREEALDQHRRGLRGVKERVREVQRGIVYREEAAGQREEAVGRRENKVEEREDAVERREREHTSRSQGRCSSRELPTRTVITSAHKQYEVICHSIGLMKTSIHHNNIKLGTTKLFVNKTRTWMQALTAVELQHRDLKHRHPNLELPIPEGDIPAIRKMKTLRRIHLTLKGQQEGLLWGIGYSQCLLFGSGMTARA</sequence>
<feature type="compositionally biased region" description="Basic and acidic residues" evidence="1">
    <location>
        <begin position="58"/>
        <end position="89"/>
    </location>
</feature>
<protein>
    <submittedName>
        <fullName evidence="2">Predicted protein</fullName>
    </submittedName>
</protein>
<feature type="region of interest" description="Disordered" evidence="1">
    <location>
        <begin position="35"/>
        <end position="118"/>
    </location>
</feature>
<dbReference type="EMBL" id="DS547105">
    <property type="protein sequence ID" value="EDR07323.1"/>
    <property type="molecule type" value="Genomic_DNA"/>
</dbReference>
<evidence type="ECO:0000313" key="2">
    <source>
        <dbReference type="EMBL" id="EDR07323.1"/>
    </source>
</evidence>